<reference evidence="7 8" key="1">
    <citation type="journal article" date="2021" name="MBio">
        <title>Poor Competitiveness of Bradyrhizobium in Pigeon Pea Root Colonization in Indian Soils.</title>
        <authorList>
            <person name="Chalasani D."/>
            <person name="Basu A."/>
            <person name="Pullabhotla S.V.S.R.N."/>
            <person name="Jorrin B."/>
            <person name="Neal A.L."/>
            <person name="Poole P.S."/>
            <person name="Podile A.R."/>
            <person name="Tkacz A."/>
        </authorList>
    </citation>
    <scope>NUCLEOTIDE SEQUENCE [LARGE SCALE GENOMIC DNA]</scope>
    <source>
        <strain evidence="7 8">HU56</strain>
    </source>
</reference>
<keyword evidence="3" id="KW-0378">Hydrolase</keyword>
<dbReference type="InterPro" id="IPR051013">
    <property type="entry name" value="MBL_superfamily_lactonases"/>
</dbReference>
<accession>A0ABS7GQ02</accession>
<feature type="chain" id="PRO_5045403976" evidence="5">
    <location>
        <begin position="27"/>
        <end position="282"/>
    </location>
</feature>
<organism evidence="7 8">
    <name type="scientific">Rhizobium mesosinicum</name>
    <dbReference type="NCBI Taxonomy" id="335017"/>
    <lineage>
        <taxon>Bacteria</taxon>
        <taxon>Pseudomonadati</taxon>
        <taxon>Pseudomonadota</taxon>
        <taxon>Alphaproteobacteria</taxon>
        <taxon>Hyphomicrobiales</taxon>
        <taxon>Rhizobiaceae</taxon>
        <taxon>Rhizobium/Agrobacterium group</taxon>
        <taxon>Rhizobium</taxon>
    </lineage>
</organism>
<evidence type="ECO:0000313" key="8">
    <source>
        <dbReference type="Proteomes" id="UP000717752"/>
    </source>
</evidence>
<dbReference type="SMART" id="SM00849">
    <property type="entry name" value="Lactamase_B"/>
    <property type="match status" value="1"/>
</dbReference>
<evidence type="ECO:0000256" key="2">
    <source>
        <dbReference type="ARBA" id="ARBA00022723"/>
    </source>
</evidence>
<keyword evidence="8" id="KW-1185">Reference proteome</keyword>
<feature type="domain" description="Metallo-beta-lactamase" evidence="6">
    <location>
        <begin position="62"/>
        <end position="266"/>
    </location>
</feature>
<keyword evidence="5" id="KW-0732">Signal</keyword>
<sequence>MKTFKFSLAIAVTAVSLSFASTPTRAAPDLELWRLDCGDIVVKDLSMFSDTFASAGKKGVLTDSCYVIRHGSDYLLWDTGLPADLIGKAPAEDQPIGASLKTDIPTQLKQIGIKPEQIATIGISHNHFDHVGQAATFSKATLMIGAADWQAFHDNPPPFAVVPDLVKPWLAGKAKVDLVTGDRDVFGDGSVMMLSMPGHTKGEAALLVKLAKTGPVLLSGDVVHFEDNLVAHGVPGFNENRADTLASMERLEAITAGLHATLVIQHDPTHVSRLPAFPESAR</sequence>
<dbReference type="CDD" id="cd07729">
    <property type="entry name" value="AHL_lactonase_MBL-fold"/>
    <property type="match status" value="1"/>
</dbReference>
<gene>
    <name evidence="7" type="ORF">JNB85_03040</name>
</gene>
<evidence type="ECO:0000313" key="7">
    <source>
        <dbReference type="EMBL" id="MBW9051388.1"/>
    </source>
</evidence>
<protein>
    <submittedName>
        <fullName evidence="7">N-acyl homoserine lactonase family protein</fullName>
    </submittedName>
</protein>
<dbReference type="PANTHER" id="PTHR42978">
    <property type="entry name" value="QUORUM-QUENCHING LACTONASE YTNP-RELATED-RELATED"/>
    <property type="match status" value="1"/>
</dbReference>
<evidence type="ECO:0000256" key="4">
    <source>
        <dbReference type="ARBA" id="ARBA00022833"/>
    </source>
</evidence>
<dbReference type="PANTHER" id="PTHR42978:SF3">
    <property type="entry name" value="BLR3078 PROTEIN"/>
    <property type="match status" value="1"/>
</dbReference>
<keyword evidence="4" id="KW-0862">Zinc</keyword>
<evidence type="ECO:0000256" key="1">
    <source>
        <dbReference type="ARBA" id="ARBA00007749"/>
    </source>
</evidence>
<evidence type="ECO:0000256" key="3">
    <source>
        <dbReference type="ARBA" id="ARBA00022801"/>
    </source>
</evidence>
<feature type="signal peptide" evidence="5">
    <location>
        <begin position="1"/>
        <end position="26"/>
    </location>
</feature>
<dbReference type="Gene3D" id="3.60.15.10">
    <property type="entry name" value="Ribonuclease Z/Hydroxyacylglutathione hydrolase-like"/>
    <property type="match status" value="1"/>
</dbReference>
<evidence type="ECO:0000259" key="6">
    <source>
        <dbReference type="SMART" id="SM00849"/>
    </source>
</evidence>
<dbReference type="InterPro" id="IPR001279">
    <property type="entry name" value="Metallo-B-lactamas"/>
</dbReference>
<dbReference type="RefSeq" id="WP_220332908.1">
    <property type="nucleotide sequence ID" value="NZ_JAEUAK010000001.1"/>
</dbReference>
<dbReference type="Proteomes" id="UP000717752">
    <property type="component" value="Unassembled WGS sequence"/>
</dbReference>
<comment type="caution">
    <text evidence="7">The sequence shown here is derived from an EMBL/GenBank/DDBJ whole genome shotgun (WGS) entry which is preliminary data.</text>
</comment>
<dbReference type="SUPFAM" id="SSF56281">
    <property type="entry name" value="Metallo-hydrolase/oxidoreductase"/>
    <property type="match status" value="1"/>
</dbReference>
<dbReference type="EMBL" id="JAEUAK010000001">
    <property type="protein sequence ID" value="MBW9051388.1"/>
    <property type="molecule type" value="Genomic_DNA"/>
</dbReference>
<evidence type="ECO:0000256" key="5">
    <source>
        <dbReference type="SAM" id="SignalP"/>
    </source>
</evidence>
<comment type="similarity">
    <text evidence="1">Belongs to the metallo-beta-lactamase superfamily.</text>
</comment>
<proteinExistence type="inferred from homology"/>
<keyword evidence="2" id="KW-0479">Metal-binding</keyword>
<name>A0ABS7GQ02_9HYPH</name>
<dbReference type="InterPro" id="IPR036866">
    <property type="entry name" value="RibonucZ/Hydroxyglut_hydro"/>
</dbReference>
<dbReference type="Pfam" id="PF00753">
    <property type="entry name" value="Lactamase_B"/>
    <property type="match status" value="1"/>
</dbReference>